<dbReference type="PIRSF" id="PIRSF000437">
    <property type="entry name" value="GPAT_DHAPAT"/>
    <property type="match status" value="1"/>
</dbReference>
<dbReference type="InterPro" id="IPR041728">
    <property type="entry name" value="GPAT/DHAPAT_LPLAT"/>
</dbReference>
<comment type="pathway">
    <text evidence="2 15">Phospholipid metabolism; CDP-diacylglycerol biosynthesis; CDP-diacylglycerol from sn-glycerol 3-phosphate: step 1/3.</text>
</comment>
<feature type="domain" description="Phospholipid/glycerol acyltransferase" evidence="16">
    <location>
        <begin position="295"/>
        <end position="423"/>
    </location>
</feature>
<dbReference type="HAMAP" id="MF_00393">
    <property type="entry name" value="Glyc3P_acyltrans"/>
    <property type="match status" value="1"/>
</dbReference>
<evidence type="ECO:0000256" key="10">
    <source>
        <dbReference type="ARBA" id="ARBA00023136"/>
    </source>
</evidence>
<dbReference type="PANTHER" id="PTHR12563:SF17">
    <property type="entry name" value="DIHYDROXYACETONE PHOSPHATE ACYLTRANSFERASE"/>
    <property type="match status" value="1"/>
</dbReference>
<evidence type="ECO:0000259" key="16">
    <source>
        <dbReference type="SMART" id="SM00563"/>
    </source>
</evidence>
<dbReference type="AlphaFoldDB" id="A0A0K6HBR9"/>
<name>A0A0K6HBR9_9GAMM</name>
<evidence type="ECO:0000256" key="5">
    <source>
        <dbReference type="ARBA" id="ARBA00013113"/>
    </source>
</evidence>
<keyword evidence="8 15" id="KW-0444">Lipid biosynthesis</keyword>
<comment type="domain">
    <text evidence="15">The HXXXXD motif is essential for acyltransferase activity and may constitute the binding site for the phosphate moiety of the glycerol-3-phosphate.</text>
</comment>
<dbReference type="InterPro" id="IPR022284">
    <property type="entry name" value="GPAT/DHAPAT"/>
</dbReference>
<evidence type="ECO:0000256" key="3">
    <source>
        <dbReference type="ARBA" id="ARBA00005189"/>
    </source>
</evidence>
<dbReference type="EMBL" id="CYHB01000008">
    <property type="protein sequence ID" value="CUA88201.1"/>
    <property type="molecule type" value="Genomic_DNA"/>
</dbReference>
<comment type="catalytic activity">
    <reaction evidence="14 15">
        <text>sn-glycerol 3-phosphate + an acyl-CoA = a 1-acyl-sn-glycero-3-phosphate + CoA</text>
        <dbReference type="Rhea" id="RHEA:15325"/>
        <dbReference type="ChEBI" id="CHEBI:57287"/>
        <dbReference type="ChEBI" id="CHEBI:57597"/>
        <dbReference type="ChEBI" id="CHEBI:57970"/>
        <dbReference type="ChEBI" id="CHEBI:58342"/>
        <dbReference type="EC" id="2.3.1.15"/>
    </reaction>
</comment>
<evidence type="ECO:0000256" key="11">
    <source>
        <dbReference type="ARBA" id="ARBA00023209"/>
    </source>
</evidence>
<evidence type="ECO:0000256" key="4">
    <source>
        <dbReference type="ARBA" id="ARBA00007937"/>
    </source>
</evidence>
<dbReference type="Pfam" id="PF01553">
    <property type="entry name" value="Acyltransferase"/>
    <property type="match status" value="1"/>
</dbReference>
<accession>A0A0K6HBR9</accession>
<dbReference type="EC" id="2.3.1.15" evidence="5 15"/>
<organism evidence="17 18">
    <name type="scientific">Pseudidiomarina woesei</name>
    <dbReference type="NCBI Taxonomy" id="1381080"/>
    <lineage>
        <taxon>Bacteria</taxon>
        <taxon>Pseudomonadati</taxon>
        <taxon>Pseudomonadota</taxon>
        <taxon>Gammaproteobacteria</taxon>
        <taxon>Alteromonadales</taxon>
        <taxon>Idiomarinaceae</taxon>
        <taxon>Pseudidiomarina</taxon>
    </lineage>
</organism>
<keyword evidence="12 15" id="KW-1208">Phospholipid metabolism</keyword>
<dbReference type="SMART" id="SM00563">
    <property type="entry name" value="PlsC"/>
    <property type="match status" value="1"/>
</dbReference>
<dbReference type="CDD" id="cd07993">
    <property type="entry name" value="LPLAT_DHAPAT-like"/>
    <property type="match status" value="1"/>
</dbReference>
<evidence type="ECO:0000256" key="8">
    <source>
        <dbReference type="ARBA" id="ARBA00022516"/>
    </source>
</evidence>
<evidence type="ECO:0000256" key="7">
    <source>
        <dbReference type="ARBA" id="ARBA00022475"/>
    </source>
</evidence>
<evidence type="ECO:0000256" key="1">
    <source>
        <dbReference type="ARBA" id="ARBA00004413"/>
    </source>
</evidence>
<keyword evidence="7 15" id="KW-1003">Cell membrane</keyword>
<dbReference type="NCBIfam" id="TIGR03703">
    <property type="entry name" value="plsB"/>
    <property type="match status" value="1"/>
</dbReference>
<keyword evidence="18" id="KW-1185">Reference proteome</keyword>
<dbReference type="Proteomes" id="UP000182598">
    <property type="component" value="Unassembled WGS sequence"/>
</dbReference>
<dbReference type="SUPFAM" id="SSF69593">
    <property type="entry name" value="Glycerol-3-phosphate (1)-acyltransferase"/>
    <property type="match status" value="1"/>
</dbReference>
<keyword evidence="13 15" id="KW-0012">Acyltransferase</keyword>
<evidence type="ECO:0000256" key="14">
    <source>
        <dbReference type="ARBA" id="ARBA00048427"/>
    </source>
</evidence>
<proteinExistence type="inferred from homology"/>
<dbReference type="RefSeq" id="WP_055439739.1">
    <property type="nucleotide sequence ID" value="NZ_CYHB01000008.1"/>
</dbReference>
<dbReference type="InterPro" id="IPR045520">
    <property type="entry name" value="GPAT/DHAPAT_C"/>
</dbReference>
<dbReference type="GO" id="GO:0016024">
    <property type="term" value="P:CDP-diacylglycerol biosynthetic process"/>
    <property type="evidence" value="ECO:0007669"/>
    <property type="project" value="UniProtKB-UniRule"/>
</dbReference>
<keyword evidence="10 15" id="KW-0472">Membrane</keyword>
<evidence type="ECO:0000256" key="2">
    <source>
        <dbReference type="ARBA" id="ARBA00004765"/>
    </source>
</evidence>
<dbReference type="GO" id="GO:0005886">
    <property type="term" value="C:plasma membrane"/>
    <property type="evidence" value="ECO:0007669"/>
    <property type="project" value="UniProtKB-SubCell"/>
</dbReference>
<dbReference type="GO" id="GO:0006631">
    <property type="term" value="P:fatty acid metabolic process"/>
    <property type="evidence" value="ECO:0007669"/>
    <property type="project" value="TreeGrafter"/>
</dbReference>
<dbReference type="GO" id="GO:0004366">
    <property type="term" value="F:glycerol-3-phosphate O-acyltransferase activity"/>
    <property type="evidence" value="ECO:0007669"/>
    <property type="project" value="UniProtKB-UniRule"/>
</dbReference>
<keyword evidence="15" id="KW-0443">Lipid metabolism</keyword>
<keyword evidence="11 15" id="KW-0594">Phospholipid biosynthesis</keyword>
<dbReference type="OrthoDB" id="335193at2"/>
<dbReference type="UniPathway" id="UPA00557">
    <property type="reaction ID" value="UER00612"/>
</dbReference>
<evidence type="ECO:0000256" key="6">
    <source>
        <dbReference type="ARBA" id="ARBA00013432"/>
    </source>
</evidence>
<protein>
    <recommendedName>
        <fullName evidence="6 15">Glycerol-3-phosphate acyltransferase</fullName>
        <shortName evidence="15">GPAT</shortName>
        <ecNumber evidence="5 15">2.3.1.15</ecNumber>
    </recommendedName>
</protein>
<evidence type="ECO:0000256" key="9">
    <source>
        <dbReference type="ARBA" id="ARBA00022679"/>
    </source>
</evidence>
<comment type="subcellular location">
    <subcellularLocation>
        <location evidence="1 15">Cell membrane</location>
        <topology evidence="1 15">Peripheral membrane protein</topology>
        <orientation evidence="1 15">Cytoplasmic side</orientation>
    </subcellularLocation>
</comment>
<dbReference type="PANTHER" id="PTHR12563">
    <property type="entry name" value="GLYCEROL-3-PHOSPHATE ACYLTRANSFERASE"/>
    <property type="match status" value="1"/>
</dbReference>
<dbReference type="PIRSF" id="PIRSF500064">
    <property type="entry name" value="GPAT"/>
    <property type="match status" value="1"/>
</dbReference>
<dbReference type="InterPro" id="IPR002123">
    <property type="entry name" value="Plipid/glycerol_acylTrfase"/>
</dbReference>
<gene>
    <name evidence="15" type="primary">plsB</name>
    <name evidence="17" type="ORF">Ga0061064_2099</name>
</gene>
<evidence type="ECO:0000256" key="13">
    <source>
        <dbReference type="ARBA" id="ARBA00023315"/>
    </source>
</evidence>
<comment type="pathway">
    <text evidence="3">Lipid metabolism.</text>
</comment>
<dbReference type="Pfam" id="PF19277">
    <property type="entry name" value="GPAT_C"/>
    <property type="match status" value="1"/>
</dbReference>
<evidence type="ECO:0000313" key="17">
    <source>
        <dbReference type="EMBL" id="CUA88201.1"/>
    </source>
</evidence>
<reference evidence="18" key="1">
    <citation type="submission" date="2015-08" db="EMBL/GenBank/DDBJ databases">
        <authorList>
            <person name="Varghese N."/>
        </authorList>
    </citation>
    <scope>NUCLEOTIDE SEQUENCE [LARGE SCALE GENOMIC DNA]</scope>
    <source>
        <strain evidence="18">DSM 27808</strain>
    </source>
</reference>
<keyword evidence="9 15" id="KW-0808">Transferase</keyword>
<dbReference type="NCBIfam" id="NF003441">
    <property type="entry name" value="PRK04974.1"/>
    <property type="match status" value="1"/>
</dbReference>
<evidence type="ECO:0000256" key="15">
    <source>
        <dbReference type="HAMAP-Rule" id="MF_00393"/>
    </source>
</evidence>
<feature type="short sequence motif" description="HXXXXD motif" evidence="15">
    <location>
        <begin position="300"/>
        <end position="305"/>
    </location>
</feature>
<evidence type="ECO:0000256" key="12">
    <source>
        <dbReference type="ARBA" id="ARBA00023264"/>
    </source>
</evidence>
<dbReference type="InterPro" id="IPR028354">
    <property type="entry name" value="GPAT_PlsB"/>
</dbReference>
<sequence length="820" mass="93000">MSLKGFWRACMYWPVRWLTRYEVILDDTAQQVVGEKHVVYVMRSTSTTDLLVAQRALQSVGLPDPTDDLMINGQQLSRVMYLDQTDHNCAQQAITDFEKLIGAHQKDSQLNIQVMPIGLFWGRSPGQEPRQGHTMVSDVDNPGHWRKFWLVMFSGRHILVRGSRPVALREMASQRGTTQRLAHKLARVARVHFVRMRHAVAGPKMTERQVVIQDLLDTPALKQAIADEARSKKVSEQQARKTAEKYLHEIAASYSDTLVRLLDRFMTWCWSRIYNGIHVEGGERIRALAEAGHEIVYAPCHRSHMDYLLLSYVIYKEGLVPPHIAAGINLDFFPAGPIFRRGGAFFIRRSFRGNKLYSTVFREYLNRLFQKGYPVEYFTEGGRSRTGRLLPPKTGMIAMTVQGMLRGGQQRPMSIVPVYLGYEHVMEVGTYLKELKGKSKEKESVWQVLSSLRHLRNFGQGYVSFGEPINLGEALEQLQPKWREAITTGAEEPERPKWLTPTVNLLADQIMCRINNSAALNSINLSALIVLSSEHHAITREELISQLNLYTRILREVPYTKDAYVPEQSGAELWELAKKHDKFTVEADGIGEMIRLDGTTAIAMTYYRNNIMHMVIVPALLAAFAMGHKRFSTEQAVNLLTDLHPLLAAELFISHSKSDMALWVKALLEQYVQCGLLNQIEVDRYSVPKRDSAHYSQLVLLARSASETVQRFAIVLELLQQAQPISRSNLEQYSVQLAERLSAIHGVNAPEFFDKKVLSTLIGTLKSEGYFTVEESGAMVADARVDNFSDGVDLLLEPAVLQTIRQSVQQLVQRESDTHN</sequence>
<comment type="similarity">
    <text evidence="4 15">Belongs to the GPAT/DAPAT family.</text>
</comment>
<evidence type="ECO:0000313" key="18">
    <source>
        <dbReference type="Proteomes" id="UP000182598"/>
    </source>
</evidence>